<dbReference type="Gene3D" id="3.40.50.12370">
    <property type="match status" value="1"/>
</dbReference>
<dbReference type="SUPFAM" id="SSF52402">
    <property type="entry name" value="Adenine nucleotide alpha hydrolases-like"/>
    <property type="match status" value="1"/>
</dbReference>
<dbReference type="KEGG" id="mno:Mnod_6175"/>
<protein>
    <submittedName>
        <fullName evidence="2">UspA domain protein</fullName>
    </submittedName>
</protein>
<keyword evidence="3" id="KW-1185">Reference proteome</keyword>
<reference evidence="2 3" key="1">
    <citation type="submission" date="2009-01" db="EMBL/GenBank/DDBJ databases">
        <title>Complete sequence of chromosome of Methylobacterium nodulans ORS 2060.</title>
        <authorList>
            <consortium name="US DOE Joint Genome Institute"/>
            <person name="Lucas S."/>
            <person name="Copeland A."/>
            <person name="Lapidus A."/>
            <person name="Glavina del Rio T."/>
            <person name="Dalin E."/>
            <person name="Tice H."/>
            <person name="Bruce D."/>
            <person name="Goodwin L."/>
            <person name="Pitluck S."/>
            <person name="Sims D."/>
            <person name="Brettin T."/>
            <person name="Detter J.C."/>
            <person name="Han C."/>
            <person name="Larimer F."/>
            <person name="Land M."/>
            <person name="Hauser L."/>
            <person name="Kyrpides N."/>
            <person name="Ivanova N."/>
            <person name="Marx C.J."/>
            <person name="Richardson P."/>
        </authorList>
    </citation>
    <scope>NUCLEOTIDE SEQUENCE [LARGE SCALE GENOMIC DNA]</scope>
    <source>
        <strain evidence="3">LMG 21967 / CNCM I-2342 / ORS 2060</strain>
    </source>
</reference>
<sequence length="280" mass="29371">MIASIKSVLIGVTESIGSQGPSAALAYGFSLAQQAEAHVSVQAMAVDIVVPNAWISGFADSLAAAENRRLKSLAETVAERARADASAAGLRCTARARHLTANELFGSLAAQARIHDVTVLDAEPNFVAVRRGLIEDLILYSGRPLLVVPPAAEAFTAERIVVAWDGSAPAARAVGDALPFLRCAREVHVVTVTGEKDLSETVPGAELGPYLARHGVPVTIVDLPMEEGSVAETLRRHAILSRADLMVAGGFVHARLREMVLGGVTEALLTACPVPLLLSH</sequence>
<dbReference type="eggNOG" id="COG0589">
    <property type="taxonomic scope" value="Bacteria"/>
</dbReference>
<dbReference type="HOGENOM" id="CLU_049301_5_2_5"/>
<name>B8IVD7_METNO</name>
<dbReference type="STRING" id="460265.Mnod_6175"/>
<organism evidence="2 3">
    <name type="scientific">Methylobacterium nodulans (strain LMG 21967 / CNCM I-2342 / ORS 2060)</name>
    <dbReference type="NCBI Taxonomy" id="460265"/>
    <lineage>
        <taxon>Bacteria</taxon>
        <taxon>Pseudomonadati</taxon>
        <taxon>Pseudomonadota</taxon>
        <taxon>Alphaproteobacteria</taxon>
        <taxon>Hyphomicrobiales</taxon>
        <taxon>Methylobacteriaceae</taxon>
        <taxon>Methylobacterium</taxon>
    </lineage>
</organism>
<proteinExistence type="predicted"/>
<evidence type="ECO:0000259" key="1">
    <source>
        <dbReference type="Pfam" id="PF00582"/>
    </source>
</evidence>
<dbReference type="AlphaFoldDB" id="B8IVD7"/>
<dbReference type="RefSeq" id="WP_015932571.1">
    <property type="nucleotide sequence ID" value="NC_011894.1"/>
</dbReference>
<dbReference type="Proteomes" id="UP000008207">
    <property type="component" value="Chromosome"/>
</dbReference>
<evidence type="ECO:0000313" key="2">
    <source>
        <dbReference type="EMBL" id="ACL60988.1"/>
    </source>
</evidence>
<dbReference type="CDD" id="cd00293">
    <property type="entry name" value="USP-like"/>
    <property type="match status" value="1"/>
</dbReference>
<gene>
    <name evidence="2" type="ordered locus">Mnod_6175</name>
</gene>
<dbReference type="Pfam" id="PF00582">
    <property type="entry name" value="Usp"/>
    <property type="match status" value="1"/>
</dbReference>
<dbReference type="EMBL" id="CP001349">
    <property type="protein sequence ID" value="ACL60988.1"/>
    <property type="molecule type" value="Genomic_DNA"/>
</dbReference>
<evidence type="ECO:0000313" key="3">
    <source>
        <dbReference type="Proteomes" id="UP000008207"/>
    </source>
</evidence>
<feature type="domain" description="UspA" evidence="1">
    <location>
        <begin position="158"/>
        <end position="278"/>
    </location>
</feature>
<dbReference type="OrthoDB" id="9804721at2"/>
<dbReference type="InterPro" id="IPR006016">
    <property type="entry name" value="UspA"/>
</dbReference>
<accession>B8IVD7</accession>